<evidence type="ECO:0000313" key="1">
    <source>
        <dbReference type="EMBL" id="KAG0432434.1"/>
    </source>
</evidence>
<organism evidence="1 2">
    <name type="scientific">Ixodes persulcatus</name>
    <name type="common">Taiga tick</name>
    <dbReference type="NCBI Taxonomy" id="34615"/>
    <lineage>
        <taxon>Eukaryota</taxon>
        <taxon>Metazoa</taxon>
        <taxon>Ecdysozoa</taxon>
        <taxon>Arthropoda</taxon>
        <taxon>Chelicerata</taxon>
        <taxon>Arachnida</taxon>
        <taxon>Acari</taxon>
        <taxon>Parasitiformes</taxon>
        <taxon>Ixodida</taxon>
        <taxon>Ixodoidea</taxon>
        <taxon>Ixodidae</taxon>
        <taxon>Ixodinae</taxon>
        <taxon>Ixodes</taxon>
    </lineage>
</organism>
<accession>A0AC60QHK5</accession>
<dbReference type="Proteomes" id="UP000805193">
    <property type="component" value="Unassembled WGS sequence"/>
</dbReference>
<name>A0AC60QHK5_IXOPE</name>
<gene>
    <name evidence="1" type="ORF">HPB47_020844</name>
</gene>
<comment type="caution">
    <text evidence="1">The sequence shown here is derived from an EMBL/GenBank/DDBJ whole genome shotgun (WGS) entry which is preliminary data.</text>
</comment>
<protein>
    <submittedName>
        <fullName evidence="1">Uncharacterized protein</fullName>
    </submittedName>
</protein>
<sequence length="125" mass="14485">MSEQYSSDEEACICNGEVLVNHKRKETHNVVERRRKDKINVNILRLGDLLPDKDPKKQSKNGILERASDYIVYLKDLNEKLVMEKASDMEDFEPFLDFESDDIRQTTGNQLGVGVRSPTRRRTIC</sequence>
<keyword evidence="2" id="KW-1185">Reference proteome</keyword>
<proteinExistence type="predicted"/>
<evidence type="ECO:0000313" key="2">
    <source>
        <dbReference type="Proteomes" id="UP000805193"/>
    </source>
</evidence>
<dbReference type="EMBL" id="JABSTQ010009153">
    <property type="protein sequence ID" value="KAG0432434.1"/>
    <property type="molecule type" value="Genomic_DNA"/>
</dbReference>
<reference evidence="1 2" key="1">
    <citation type="journal article" date="2020" name="Cell">
        <title>Large-Scale Comparative Analyses of Tick Genomes Elucidate Their Genetic Diversity and Vector Capacities.</title>
        <authorList>
            <consortium name="Tick Genome and Microbiome Consortium (TIGMIC)"/>
            <person name="Jia N."/>
            <person name="Wang J."/>
            <person name="Shi W."/>
            <person name="Du L."/>
            <person name="Sun Y."/>
            <person name="Zhan W."/>
            <person name="Jiang J.F."/>
            <person name="Wang Q."/>
            <person name="Zhang B."/>
            <person name="Ji P."/>
            <person name="Bell-Sakyi L."/>
            <person name="Cui X.M."/>
            <person name="Yuan T.T."/>
            <person name="Jiang B.G."/>
            <person name="Yang W.F."/>
            <person name="Lam T.T."/>
            <person name="Chang Q.C."/>
            <person name="Ding S.J."/>
            <person name="Wang X.J."/>
            <person name="Zhu J.G."/>
            <person name="Ruan X.D."/>
            <person name="Zhao L."/>
            <person name="Wei J.T."/>
            <person name="Ye R.Z."/>
            <person name="Que T.C."/>
            <person name="Du C.H."/>
            <person name="Zhou Y.H."/>
            <person name="Cheng J.X."/>
            <person name="Dai P.F."/>
            <person name="Guo W.B."/>
            <person name="Han X.H."/>
            <person name="Huang E.J."/>
            <person name="Li L.F."/>
            <person name="Wei W."/>
            <person name="Gao Y.C."/>
            <person name="Liu J.Z."/>
            <person name="Shao H.Z."/>
            <person name="Wang X."/>
            <person name="Wang C.C."/>
            <person name="Yang T.C."/>
            <person name="Huo Q.B."/>
            <person name="Li W."/>
            <person name="Chen H.Y."/>
            <person name="Chen S.E."/>
            <person name="Zhou L.G."/>
            <person name="Ni X.B."/>
            <person name="Tian J.H."/>
            <person name="Sheng Y."/>
            <person name="Liu T."/>
            <person name="Pan Y.S."/>
            <person name="Xia L.Y."/>
            <person name="Li J."/>
            <person name="Zhao F."/>
            <person name="Cao W.C."/>
        </authorList>
    </citation>
    <scope>NUCLEOTIDE SEQUENCE [LARGE SCALE GENOMIC DNA]</scope>
    <source>
        <strain evidence="1">Iper-2018</strain>
    </source>
</reference>